<sequence>MVTIESKLEERVFLMSYMFRRILVPYDGSANSEKGLRVALELSAILGSKITVAYACEKGKCNGGLLERAKEIAEARGIRVETKLIEFDPEESSESSEIVKEVNSNSYDLVVVGIRGKTEYEGLEKGSVATTLFVNTNASYLFVK</sequence>
<dbReference type="AlphaFoldDB" id="A0A7J3SM01"/>
<gene>
    <name evidence="3" type="ORF">ENW83_05525</name>
</gene>
<dbReference type="EMBL" id="DTLS01000160">
    <property type="protein sequence ID" value="HGZ60641.1"/>
    <property type="molecule type" value="Genomic_DNA"/>
</dbReference>
<dbReference type="InterPro" id="IPR014729">
    <property type="entry name" value="Rossmann-like_a/b/a_fold"/>
</dbReference>
<dbReference type="SUPFAM" id="SSF52402">
    <property type="entry name" value="Adenine nucleotide alpha hydrolases-like"/>
    <property type="match status" value="1"/>
</dbReference>
<feature type="domain" description="UspA" evidence="2">
    <location>
        <begin position="18"/>
        <end position="143"/>
    </location>
</feature>
<evidence type="ECO:0000259" key="2">
    <source>
        <dbReference type="Pfam" id="PF00582"/>
    </source>
</evidence>
<dbReference type="InterPro" id="IPR006016">
    <property type="entry name" value="UspA"/>
</dbReference>
<dbReference type="Gene3D" id="3.40.50.620">
    <property type="entry name" value="HUPs"/>
    <property type="match status" value="1"/>
</dbReference>
<dbReference type="CDD" id="cd00293">
    <property type="entry name" value="USP-like"/>
    <property type="match status" value="1"/>
</dbReference>
<organism evidence="3">
    <name type="scientific">Fervidicoccus fontis</name>
    <dbReference type="NCBI Taxonomy" id="683846"/>
    <lineage>
        <taxon>Archaea</taxon>
        <taxon>Thermoproteota</taxon>
        <taxon>Thermoprotei</taxon>
        <taxon>Fervidicoccales</taxon>
        <taxon>Fervidicoccaceae</taxon>
        <taxon>Fervidicoccus</taxon>
    </lineage>
</organism>
<evidence type="ECO:0000256" key="1">
    <source>
        <dbReference type="ARBA" id="ARBA00008791"/>
    </source>
</evidence>
<dbReference type="PANTHER" id="PTHR46268">
    <property type="entry name" value="STRESS RESPONSE PROTEIN NHAX"/>
    <property type="match status" value="1"/>
</dbReference>
<dbReference type="InterPro" id="IPR006015">
    <property type="entry name" value="Universal_stress_UspA"/>
</dbReference>
<evidence type="ECO:0000313" key="3">
    <source>
        <dbReference type="EMBL" id="HGZ60641.1"/>
    </source>
</evidence>
<protein>
    <submittedName>
        <fullName evidence="3">Universal stress protein</fullName>
    </submittedName>
</protein>
<name>A0A7J3SM01_9CREN</name>
<dbReference type="PANTHER" id="PTHR46268:SF6">
    <property type="entry name" value="UNIVERSAL STRESS PROTEIN UP12"/>
    <property type="match status" value="1"/>
</dbReference>
<reference evidence="3" key="1">
    <citation type="journal article" date="2020" name="mSystems">
        <title>Genome- and Community-Level Interaction Insights into Carbon Utilization and Element Cycling Functions of Hydrothermarchaeota in Hydrothermal Sediment.</title>
        <authorList>
            <person name="Zhou Z."/>
            <person name="Liu Y."/>
            <person name="Xu W."/>
            <person name="Pan J."/>
            <person name="Luo Z.H."/>
            <person name="Li M."/>
        </authorList>
    </citation>
    <scope>NUCLEOTIDE SEQUENCE [LARGE SCALE GENOMIC DNA]</scope>
    <source>
        <strain evidence="3">SpSt-885</strain>
    </source>
</reference>
<comment type="caution">
    <text evidence="3">The sequence shown here is derived from an EMBL/GenBank/DDBJ whole genome shotgun (WGS) entry which is preliminary data.</text>
</comment>
<accession>A0A7J3SM01</accession>
<comment type="similarity">
    <text evidence="1">Belongs to the universal stress protein A family.</text>
</comment>
<dbReference type="PRINTS" id="PR01438">
    <property type="entry name" value="UNVRSLSTRESS"/>
</dbReference>
<dbReference type="Pfam" id="PF00582">
    <property type="entry name" value="Usp"/>
    <property type="match status" value="1"/>
</dbReference>
<proteinExistence type="inferred from homology"/>